<evidence type="ECO:0000313" key="2">
    <source>
        <dbReference type="EMBL" id="KAK4260708.1"/>
    </source>
</evidence>
<sequence>MAEGTHSKKFEELLAKTNDRLEAFLREVSTQANTRMDYLSDQTTLITDQLLTLSTNINALTERVNQAPRLPPPLPPPPNNPLSLPPQPRPFKLDFPHFDGNDPRGWIFKAT</sequence>
<dbReference type="EMBL" id="JAWXYG010000010">
    <property type="protein sequence ID" value="KAK4260708.1"/>
    <property type="molecule type" value="Genomic_DNA"/>
</dbReference>
<organism evidence="2 3">
    <name type="scientific">Acacia crassicarpa</name>
    <name type="common">northern wattle</name>
    <dbReference type="NCBI Taxonomy" id="499986"/>
    <lineage>
        <taxon>Eukaryota</taxon>
        <taxon>Viridiplantae</taxon>
        <taxon>Streptophyta</taxon>
        <taxon>Embryophyta</taxon>
        <taxon>Tracheophyta</taxon>
        <taxon>Spermatophyta</taxon>
        <taxon>Magnoliopsida</taxon>
        <taxon>eudicotyledons</taxon>
        <taxon>Gunneridae</taxon>
        <taxon>Pentapetalae</taxon>
        <taxon>rosids</taxon>
        <taxon>fabids</taxon>
        <taxon>Fabales</taxon>
        <taxon>Fabaceae</taxon>
        <taxon>Caesalpinioideae</taxon>
        <taxon>mimosoid clade</taxon>
        <taxon>Acacieae</taxon>
        <taxon>Acacia</taxon>
    </lineage>
</organism>
<feature type="compositionally biased region" description="Pro residues" evidence="1">
    <location>
        <begin position="69"/>
        <end position="89"/>
    </location>
</feature>
<evidence type="ECO:0000256" key="1">
    <source>
        <dbReference type="SAM" id="MobiDB-lite"/>
    </source>
</evidence>
<comment type="caution">
    <text evidence="2">The sequence shown here is derived from an EMBL/GenBank/DDBJ whole genome shotgun (WGS) entry which is preliminary data.</text>
</comment>
<proteinExistence type="predicted"/>
<reference evidence="2" key="1">
    <citation type="submission" date="2023-10" db="EMBL/GenBank/DDBJ databases">
        <title>Chromosome-level genome of the transformable northern wattle, Acacia crassicarpa.</title>
        <authorList>
            <person name="Massaro I."/>
            <person name="Sinha N.R."/>
            <person name="Poethig S."/>
            <person name="Leichty A.R."/>
        </authorList>
    </citation>
    <scope>NUCLEOTIDE SEQUENCE</scope>
    <source>
        <strain evidence="2">Acra3RX</strain>
        <tissue evidence="2">Leaf</tissue>
    </source>
</reference>
<name>A0AAE1MFY9_9FABA</name>
<dbReference type="Proteomes" id="UP001293593">
    <property type="component" value="Unassembled WGS sequence"/>
</dbReference>
<gene>
    <name evidence="2" type="ORF">QN277_003789</name>
</gene>
<keyword evidence="3" id="KW-1185">Reference proteome</keyword>
<accession>A0AAE1MFY9</accession>
<protein>
    <submittedName>
        <fullName evidence="2">Uncharacterized protein</fullName>
    </submittedName>
</protein>
<dbReference type="AlphaFoldDB" id="A0AAE1MFY9"/>
<evidence type="ECO:0000313" key="3">
    <source>
        <dbReference type="Proteomes" id="UP001293593"/>
    </source>
</evidence>
<feature type="region of interest" description="Disordered" evidence="1">
    <location>
        <begin position="66"/>
        <end position="98"/>
    </location>
</feature>